<dbReference type="OrthoDB" id="14210at2759"/>
<evidence type="ECO:0000259" key="10">
    <source>
        <dbReference type="Pfam" id="PF02880"/>
    </source>
</evidence>
<dbReference type="Gene3D" id="3.40.120.10">
    <property type="entry name" value="Alpha-D-Glucose-1,6-Bisphosphate, subunit A, domain 3"/>
    <property type="match status" value="3"/>
</dbReference>
<evidence type="ECO:0000313" key="11">
    <source>
        <dbReference type="EMBL" id="KAG9395753.1"/>
    </source>
</evidence>
<feature type="domain" description="Alpha-D-phosphohexomutase alpha/beta/alpha" evidence="10">
    <location>
        <begin position="269"/>
        <end position="372"/>
    </location>
</feature>
<evidence type="ECO:0000256" key="1">
    <source>
        <dbReference type="ARBA" id="ARBA00001946"/>
    </source>
</evidence>
<dbReference type="PANTHER" id="PTHR42946:SF1">
    <property type="entry name" value="PHOSPHOGLUCOMUTASE (ALPHA-D-GLUCOSE-1,6-BISPHOSPHATE-DEPENDENT)"/>
    <property type="match status" value="1"/>
</dbReference>
<keyword evidence="6" id="KW-0413">Isomerase</keyword>
<feature type="domain" description="Alpha-D-phosphohexomutase alpha/beta/alpha" evidence="9">
    <location>
        <begin position="162"/>
        <end position="261"/>
    </location>
</feature>
<dbReference type="InterPro" id="IPR005843">
    <property type="entry name" value="A-D-PHexomutase_C"/>
</dbReference>
<comment type="similarity">
    <text evidence="2">Belongs to the phosphohexose mutase family.</text>
</comment>
<evidence type="ECO:0000256" key="4">
    <source>
        <dbReference type="ARBA" id="ARBA00022723"/>
    </source>
</evidence>
<dbReference type="Gene3D" id="3.30.310.50">
    <property type="entry name" value="Alpha-D-phosphohexomutase, C-terminal domain"/>
    <property type="match status" value="1"/>
</dbReference>
<keyword evidence="5" id="KW-0460">Magnesium</keyword>
<sequence>MSEEYPLMLTISGIRGIAGKSLTAAVVERYVEAFGAFIHAHHRAGSKRIIVCGRDSRVSGLEINTAACELLTAQGWTVWDIGIVPTPTVQYMVKKHALAGGIVITSSHNPKQWNGLKFVGPDSLFLSPDACAEVFKDDAPRSVGTEHEGHLVLVGDAAEQHVNDLLQLPIIPVEDIESRRFTVALDTVCGAGGPIMAYLLEQLGATVRGQNLETSGLFPRDPEPTVGSLAEFCKFVEQSDADLGIAVDPDVDRCVLIDERGVCFGEEFTLAIAVDYILSHVGRKGCVVKNLSSSMMTDVFAARNGCELVEAAVGEINVALAMREMSAVIGGEGNGGVMLPDLHIGRDAPVAAALALAWLAVGGGTMSERIGAMPHFAIVKHKVPLGGLDPDAVLERARTVEIFPGQRRPEVSTLDGVKLKGGSWWVHVRKSNTEPILRVIAEARSKEEAEDLCDRVKKALFSE</sequence>
<evidence type="ECO:0000256" key="6">
    <source>
        <dbReference type="ARBA" id="ARBA00023235"/>
    </source>
</evidence>
<proteinExistence type="inferred from homology"/>
<evidence type="ECO:0000259" key="7">
    <source>
        <dbReference type="Pfam" id="PF00408"/>
    </source>
</evidence>
<dbReference type="AlphaFoldDB" id="A0A8J6E3C6"/>
<feature type="domain" description="Alpha-D-phosphohexomutase alpha/beta/alpha" evidence="8">
    <location>
        <begin position="12"/>
        <end position="133"/>
    </location>
</feature>
<name>A0A8J6E3C6_9EUKA</name>
<dbReference type="GO" id="GO:0005829">
    <property type="term" value="C:cytosol"/>
    <property type="evidence" value="ECO:0007669"/>
    <property type="project" value="TreeGrafter"/>
</dbReference>
<gene>
    <name evidence="11" type="ORF">J8273_2660</name>
</gene>
<dbReference type="GO" id="GO:0006048">
    <property type="term" value="P:UDP-N-acetylglucosamine biosynthetic process"/>
    <property type="evidence" value="ECO:0007669"/>
    <property type="project" value="TreeGrafter"/>
</dbReference>
<comment type="caution">
    <text evidence="11">The sequence shown here is derived from an EMBL/GenBank/DDBJ whole genome shotgun (WGS) entry which is preliminary data.</text>
</comment>
<dbReference type="InterPro" id="IPR036900">
    <property type="entry name" value="A-D-PHexomutase_C_sf"/>
</dbReference>
<protein>
    <submittedName>
        <fullName evidence="11">Phosphoacetylglucosamine mutase</fullName>
    </submittedName>
</protein>
<evidence type="ECO:0000256" key="5">
    <source>
        <dbReference type="ARBA" id="ARBA00022842"/>
    </source>
</evidence>
<dbReference type="SUPFAM" id="SSF55957">
    <property type="entry name" value="Phosphoglucomutase, C-terminal domain"/>
    <property type="match status" value="1"/>
</dbReference>
<feature type="domain" description="Alpha-D-phosphohexomutase C-terminal" evidence="7">
    <location>
        <begin position="418"/>
        <end position="458"/>
    </location>
</feature>
<dbReference type="Pfam" id="PF02879">
    <property type="entry name" value="PGM_PMM_II"/>
    <property type="match status" value="1"/>
</dbReference>
<dbReference type="Pfam" id="PF00408">
    <property type="entry name" value="PGM_PMM_IV"/>
    <property type="match status" value="1"/>
</dbReference>
<dbReference type="InterPro" id="IPR005844">
    <property type="entry name" value="A-D-PHexomutase_a/b/a-I"/>
</dbReference>
<dbReference type="PANTHER" id="PTHR42946">
    <property type="entry name" value="PHOSPHOHEXOSE MUTASE"/>
    <property type="match status" value="1"/>
</dbReference>
<dbReference type="GO" id="GO:0008966">
    <property type="term" value="F:phosphoglucosamine mutase activity"/>
    <property type="evidence" value="ECO:0007669"/>
    <property type="project" value="TreeGrafter"/>
</dbReference>
<reference evidence="11" key="1">
    <citation type="submission" date="2021-05" db="EMBL/GenBank/DDBJ databases">
        <title>A free-living protist that lacks canonical eukaryotic 1 DNA replication and segregation systems.</title>
        <authorList>
            <person name="Salas-Leiva D.E."/>
            <person name="Tromer E.C."/>
            <person name="Curtis B.A."/>
            <person name="Jerlstrom-Hultqvist J."/>
            <person name="Kolisko M."/>
            <person name="Yi Z."/>
            <person name="Salas-Leiva J.S."/>
            <person name="Gallot-Lavallee L."/>
            <person name="Kops G.J.P.L."/>
            <person name="Archibald J.M."/>
            <person name="Simpson A.G.B."/>
            <person name="Roger A.J."/>
        </authorList>
    </citation>
    <scope>NUCLEOTIDE SEQUENCE</scope>
    <source>
        <strain evidence="11">BICM</strain>
    </source>
</reference>
<accession>A0A8J6E3C6</accession>
<dbReference type="InterPro" id="IPR005841">
    <property type="entry name" value="Alpha-D-phosphohexomutase_SF"/>
</dbReference>
<dbReference type="InterPro" id="IPR005846">
    <property type="entry name" value="A-D-PHexomutase_a/b/a-III"/>
</dbReference>
<dbReference type="PRINTS" id="PR00509">
    <property type="entry name" value="PGMPMM"/>
</dbReference>
<dbReference type="GO" id="GO:0004615">
    <property type="term" value="F:phosphomannomutase activity"/>
    <property type="evidence" value="ECO:0007669"/>
    <property type="project" value="TreeGrafter"/>
</dbReference>
<dbReference type="GO" id="GO:0005975">
    <property type="term" value="P:carbohydrate metabolic process"/>
    <property type="evidence" value="ECO:0007669"/>
    <property type="project" value="InterPro"/>
</dbReference>
<keyword evidence="12" id="KW-1185">Reference proteome</keyword>
<keyword evidence="4" id="KW-0479">Metal-binding</keyword>
<dbReference type="SUPFAM" id="SSF53738">
    <property type="entry name" value="Phosphoglucomutase, first 3 domains"/>
    <property type="match status" value="3"/>
</dbReference>
<evidence type="ECO:0000259" key="8">
    <source>
        <dbReference type="Pfam" id="PF02878"/>
    </source>
</evidence>
<comment type="cofactor">
    <cofactor evidence="1">
        <name>Mg(2+)</name>
        <dbReference type="ChEBI" id="CHEBI:18420"/>
    </cofactor>
</comment>
<evidence type="ECO:0000256" key="3">
    <source>
        <dbReference type="ARBA" id="ARBA00022553"/>
    </source>
</evidence>
<evidence type="ECO:0000313" key="12">
    <source>
        <dbReference type="Proteomes" id="UP000717585"/>
    </source>
</evidence>
<evidence type="ECO:0000256" key="2">
    <source>
        <dbReference type="ARBA" id="ARBA00010231"/>
    </source>
</evidence>
<dbReference type="InterPro" id="IPR016055">
    <property type="entry name" value="A-D-PHexomutase_a/b/a-I/II/III"/>
</dbReference>
<dbReference type="EMBL" id="JAHDYR010000008">
    <property type="protein sequence ID" value="KAG9395753.1"/>
    <property type="molecule type" value="Genomic_DNA"/>
</dbReference>
<dbReference type="GO" id="GO:0046872">
    <property type="term" value="F:metal ion binding"/>
    <property type="evidence" value="ECO:0007669"/>
    <property type="project" value="UniProtKB-KW"/>
</dbReference>
<keyword evidence="3" id="KW-0597">Phosphoprotein</keyword>
<dbReference type="Pfam" id="PF02878">
    <property type="entry name" value="PGM_PMM_I"/>
    <property type="match status" value="1"/>
</dbReference>
<organism evidence="11 12">
    <name type="scientific">Carpediemonas membranifera</name>
    <dbReference type="NCBI Taxonomy" id="201153"/>
    <lineage>
        <taxon>Eukaryota</taxon>
        <taxon>Metamonada</taxon>
        <taxon>Carpediemonas-like organisms</taxon>
        <taxon>Carpediemonas</taxon>
    </lineage>
</organism>
<dbReference type="Pfam" id="PF02880">
    <property type="entry name" value="PGM_PMM_III"/>
    <property type="match status" value="1"/>
</dbReference>
<dbReference type="Proteomes" id="UP000717585">
    <property type="component" value="Unassembled WGS sequence"/>
</dbReference>
<dbReference type="InterPro" id="IPR050060">
    <property type="entry name" value="Phosphoglucosamine_mutase"/>
</dbReference>
<dbReference type="InterPro" id="IPR005845">
    <property type="entry name" value="A-D-PHexomutase_a/b/a-II"/>
</dbReference>
<evidence type="ECO:0000259" key="9">
    <source>
        <dbReference type="Pfam" id="PF02879"/>
    </source>
</evidence>